<proteinExistence type="predicted"/>
<comment type="caution">
    <text evidence="2">The sequence shown here is derived from an EMBL/GenBank/DDBJ whole genome shotgun (WGS) entry which is preliminary data.</text>
</comment>
<gene>
    <name evidence="3" type="ORF">EG327_008386</name>
    <name evidence="2" type="ORF">EG328_009421</name>
</gene>
<evidence type="ECO:0000256" key="1">
    <source>
        <dbReference type="SAM" id="MobiDB-lite"/>
    </source>
</evidence>
<feature type="region of interest" description="Disordered" evidence="1">
    <location>
        <begin position="446"/>
        <end position="493"/>
    </location>
</feature>
<organism evidence="2 4">
    <name type="scientific">Venturia inaequalis</name>
    <name type="common">Apple scab fungus</name>
    <dbReference type="NCBI Taxonomy" id="5025"/>
    <lineage>
        <taxon>Eukaryota</taxon>
        <taxon>Fungi</taxon>
        <taxon>Dikarya</taxon>
        <taxon>Ascomycota</taxon>
        <taxon>Pezizomycotina</taxon>
        <taxon>Dothideomycetes</taxon>
        <taxon>Pleosporomycetidae</taxon>
        <taxon>Venturiales</taxon>
        <taxon>Venturiaceae</taxon>
        <taxon>Venturia</taxon>
    </lineage>
</organism>
<feature type="compositionally biased region" description="Basic and acidic residues" evidence="1">
    <location>
        <begin position="546"/>
        <end position="559"/>
    </location>
</feature>
<dbReference type="Proteomes" id="UP000490939">
    <property type="component" value="Unassembled WGS sequence"/>
</dbReference>
<feature type="region of interest" description="Disordered" evidence="1">
    <location>
        <begin position="1"/>
        <end position="22"/>
    </location>
</feature>
<dbReference type="EMBL" id="WNWR01000520">
    <property type="protein sequence ID" value="KAE9975689.1"/>
    <property type="molecule type" value="Genomic_DNA"/>
</dbReference>
<reference evidence="2 4" key="1">
    <citation type="submission" date="2018-12" db="EMBL/GenBank/DDBJ databases">
        <title>Venturia inaequalis Genome Resource.</title>
        <authorList>
            <person name="Lichtner F.J."/>
        </authorList>
    </citation>
    <scope>NUCLEOTIDE SEQUENCE [LARGE SCALE GENOMIC DNA]</scope>
    <source>
        <strain evidence="2 4">120213</strain>
        <strain evidence="3 5">DMI_063113</strain>
    </source>
</reference>
<evidence type="ECO:0000313" key="2">
    <source>
        <dbReference type="EMBL" id="KAE9965743.1"/>
    </source>
</evidence>
<sequence>MAPLPQRPQSPLPETRGNLTFGGNGLMVNGDIPYTTPGQLRAMLSIQGGLSMPAVSERWIRGQLDLYSIPHDSQLPAAQLSGALENAVRAGNCDNLPQDVENVLRDLQRRYRDKVGTAFRQLRDWCTANPKDADNLFEHLMSPTMEAFFDLDRFLDRHFPEVEADDRLQRPRDKKTHWAIALPCYRAKDSLIRKRTNDRRMKYEVGGFGIKSTYILAWAADPLMRLRNKYNDQGYTRLFQEKEGVMKLLYAQHVIYCNSQPPSIPPNPINRLACELLRPVGHWVVRCDTLVPMFDVSTIMTLDVHNIRHSPPLLASTHAQTPLSQRPIEECGILAAFDFALVRGTMALSVDPFVLSPFRRLQSSFDDAPCFYKRLYFEWVGHSQRGKLQRPDRLAMTGYLDFDEDYTIFKGVFQADAFGGELIIRGYKTSDTSPSRTIPMALASYVKDDDDEGSDDMDLASSSDEQDEQMGNVEPASGTDQQLAEQDQADLSSEVVEGRNFVAEQEMEEAVDNEDDIELGVEDVDDADVQLEPEMNVDAGTIGTEEETKAEAKEYHSLPEDEVDWDEDF</sequence>
<name>A0A8H3U9S3_VENIN</name>
<protein>
    <submittedName>
        <fullName evidence="2">Uncharacterized protein</fullName>
    </submittedName>
</protein>
<feature type="compositionally biased region" description="Acidic residues" evidence="1">
    <location>
        <begin position="448"/>
        <end position="468"/>
    </location>
</feature>
<feature type="compositionally biased region" description="Pro residues" evidence="1">
    <location>
        <begin position="1"/>
        <end position="11"/>
    </location>
</feature>
<dbReference type="AlphaFoldDB" id="A0A8H3U9S3"/>
<evidence type="ECO:0000313" key="5">
    <source>
        <dbReference type="Proteomes" id="UP000490939"/>
    </source>
</evidence>
<accession>A0A8H3U9S3</accession>
<dbReference type="EMBL" id="WNWS01000566">
    <property type="protein sequence ID" value="KAE9965743.1"/>
    <property type="molecule type" value="Genomic_DNA"/>
</dbReference>
<evidence type="ECO:0000313" key="3">
    <source>
        <dbReference type="EMBL" id="KAE9975689.1"/>
    </source>
</evidence>
<evidence type="ECO:0000313" key="4">
    <source>
        <dbReference type="Proteomes" id="UP000447873"/>
    </source>
</evidence>
<feature type="region of interest" description="Disordered" evidence="1">
    <location>
        <begin position="533"/>
        <end position="569"/>
    </location>
</feature>
<feature type="compositionally biased region" description="Low complexity" evidence="1">
    <location>
        <begin position="480"/>
        <end position="491"/>
    </location>
</feature>
<dbReference type="Proteomes" id="UP000447873">
    <property type="component" value="Unassembled WGS sequence"/>
</dbReference>
<keyword evidence="5" id="KW-1185">Reference proteome</keyword>
<feature type="compositionally biased region" description="Acidic residues" evidence="1">
    <location>
        <begin position="560"/>
        <end position="569"/>
    </location>
</feature>